<accession>A0ABX6YEH5</accession>
<protein>
    <submittedName>
        <fullName evidence="3">VanZ family protein</fullName>
    </submittedName>
</protein>
<keyword evidence="1" id="KW-1133">Transmembrane helix</keyword>
<feature type="transmembrane region" description="Helical" evidence="1">
    <location>
        <begin position="116"/>
        <end position="138"/>
    </location>
</feature>
<reference evidence="3 4" key="1">
    <citation type="submission" date="2020-12" db="EMBL/GenBank/DDBJ databases">
        <title>Microbacterium sp. HY060.</title>
        <authorList>
            <person name="Zhou J."/>
        </authorList>
    </citation>
    <scope>NUCLEOTIDE SEQUENCE [LARGE SCALE GENOMIC DNA]</scope>
    <source>
        <strain evidence="3 4">HY60</strain>
    </source>
</reference>
<evidence type="ECO:0000313" key="4">
    <source>
        <dbReference type="Proteomes" id="UP000662814"/>
    </source>
</evidence>
<feature type="transmembrane region" description="Helical" evidence="1">
    <location>
        <begin position="60"/>
        <end position="78"/>
    </location>
</feature>
<feature type="domain" description="VanZ-like" evidence="2">
    <location>
        <begin position="14"/>
        <end position="133"/>
    </location>
</feature>
<evidence type="ECO:0000313" key="3">
    <source>
        <dbReference type="EMBL" id="QPZ37163.1"/>
    </source>
</evidence>
<dbReference type="PANTHER" id="PTHR28008:SF1">
    <property type="entry name" value="DOMAIN PROTEIN, PUTATIVE (AFU_ORTHOLOGUE AFUA_3G10980)-RELATED"/>
    <property type="match status" value="1"/>
</dbReference>
<dbReference type="EMBL" id="CP061169">
    <property type="protein sequence ID" value="QPZ37163.1"/>
    <property type="molecule type" value="Genomic_DNA"/>
</dbReference>
<dbReference type="Pfam" id="PF04892">
    <property type="entry name" value="VanZ"/>
    <property type="match status" value="1"/>
</dbReference>
<dbReference type="Proteomes" id="UP000662814">
    <property type="component" value="Chromosome"/>
</dbReference>
<keyword evidence="4" id="KW-1185">Reference proteome</keyword>
<dbReference type="InterPro" id="IPR006976">
    <property type="entry name" value="VanZ-like"/>
</dbReference>
<proteinExistence type="predicted"/>
<dbReference type="RefSeq" id="WP_166992794.1">
    <property type="nucleotide sequence ID" value="NZ_CP061169.1"/>
</dbReference>
<gene>
    <name evidence="3" type="ORF">HCR76_09835</name>
</gene>
<evidence type="ECO:0000256" key="1">
    <source>
        <dbReference type="SAM" id="Phobius"/>
    </source>
</evidence>
<keyword evidence="1" id="KW-0812">Transmembrane</keyword>
<evidence type="ECO:0000259" key="2">
    <source>
        <dbReference type="Pfam" id="PF04892"/>
    </source>
</evidence>
<sequence>MLHRRAVFGALSTLYVVFIGAVTLTPDPFSDGIDGTIDQVIEALSQHPLTAWLTYEVVEFTANIGMFVPLGLFVALWAGRRRWWMGIIAGVIYTVVIESLQGLVLAATRYATFSDIIANTLGAIAGAIVARIVHGYVLERAARSRGAQRVR</sequence>
<keyword evidence="1" id="KW-0472">Membrane</keyword>
<organism evidence="3 4">
    <name type="scientific">Paramicrobacterium chengjingii</name>
    <dbReference type="NCBI Taxonomy" id="2769067"/>
    <lineage>
        <taxon>Bacteria</taxon>
        <taxon>Bacillati</taxon>
        <taxon>Actinomycetota</taxon>
        <taxon>Actinomycetes</taxon>
        <taxon>Micrococcales</taxon>
        <taxon>Microbacteriaceae</taxon>
        <taxon>Paramicrobacterium</taxon>
    </lineage>
</organism>
<dbReference type="PANTHER" id="PTHR28008">
    <property type="entry name" value="DOMAIN PROTEIN, PUTATIVE (AFU_ORTHOLOGUE AFUA_3G10980)-RELATED"/>
    <property type="match status" value="1"/>
</dbReference>
<feature type="transmembrane region" description="Helical" evidence="1">
    <location>
        <begin position="83"/>
        <end position="104"/>
    </location>
</feature>
<name>A0ABX6YEH5_9MICO</name>
<feature type="transmembrane region" description="Helical" evidence="1">
    <location>
        <begin position="7"/>
        <end position="25"/>
    </location>
</feature>